<dbReference type="Pfam" id="PF00668">
    <property type="entry name" value="Condensation"/>
    <property type="match status" value="1"/>
</dbReference>
<dbReference type="Pfam" id="PF00550">
    <property type="entry name" value="PP-binding"/>
    <property type="match status" value="2"/>
</dbReference>
<dbReference type="SUPFAM" id="SSF51735">
    <property type="entry name" value="NAD(P)-binding Rossmann-fold domains"/>
    <property type="match status" value="1"/>
</dbReference>
<dbReference type="PROSITE" id="PS00455">
    <property type="entry name" value="AMP_BINDING"/>
    <property type="match status" value="1"/>
</dbReference>
<dbReference type="GeneID" id="37203732"/>
<feature type="compositionally biased region" description="Polar residues" evidence="6">
    <location>
        <begin position="1"/>
        <end position="12"/>
    </location>
</feature>
<keyword evidence="4" id="KW-0808">Transferase</keyword>
<evidence type="ECO:0000313" key="8">
    <source>
        <dbReference type="EMBL" id="RAL15192.1"/>
    </source>
</evidence>
<dbReference type="Proteomes" id="UP000248961">
    <property type="component" value="Unassembled WGS sequence"/>
</dbReference>
<organism evidence="8 9">
    <name type="scientific">Aspergillus homomorphus (strain CBS 101889)</name>
    <dbReference type="NCBI Taxonomy" id="1450537"/>
    <lineage>
        <taxon>Eukaryota</taxon>
        <taxon>Fungi</taxon>
        <taxon>Dikarya</taxon>
        <taxon>Ascomycota</taxon>
        <taxon>Pezizomycotina</taxon>
        <taxon>Eurotiomycetes</taxon>
        <taxon>Eurotiomycetidae</taxon>
        <taxon>Eurotiales</taxon>
        <taxon>Aspergillaceae</taxon>
        <taxon>Aspergillus</taxon>
        <taxon>Aspergillus subgen. Circumdati</taxon>
    </lineage>
</organism>
<reference evidence="8 9" key="1">
    <citation type="submission" date="2018-02" db="EMBL/GenBank/DDBJ databases">
        <title>The genomes of Aspergillus section Nigri reveals drivers in fungal speciation.</title>
        <authorList>
            <consortium name="DOE Joint Genome Institute"/>
            <person name="Vesth T.C."/>
            <person name="Nybo J."/>
            <person name="Theobald S."/>
            <person name="Brandl J."/>
            <person name="Frisvad J.C."/>
            <person name="Nielsen K.F."/>
            <person name="Lyhne E.K."/>
            <person name="Kogle M.E."/>
            <person name="Kuo A."/>
            <person name="Riley R."/>
            <person name="Clum A."/>
            <person name="Nolan M."/>
            <person name="Lipzen A."/>
            <person name="Salamov A."/>
            <person name="Henrissat B."/>
            <person name="Wiebenga A."/>
            <person name="De vries R.P."/>
            <person name="Grigoriev I.V."/>
            <person name="Mortensen U.H."/>
            <person name="Andersen M.R."/>
            <person name="Baker S.E."/>
        </authorList>
    </citation>
    <scope>NUCLEOTIDE SEQUENCE [LARGE SCALE GENOMIC DNA]</scope>
    <source>
        <strain evidence="8 9">CBS 101889</strain>
    </source>
</reference>
<dbReference type="InterPro" id="IPR009081">
    <property type="entry name" value="PP-bd_ACP"/>
</dbReference>
<feature type="domain" description="Carrier" evidence="7">
    <location>
        <begin position="2100"/>
        <end position="2182"/>
    </location>
</feature>
<dbReference type="SUPFAM" id="SSF47336">
    <property type="entry name" value="ACP-like"/>
    <property type="match status" value="2"/>
</dbReference>
<dbReference type="Gene3D" id="1.10.1200.10">
    <property type="entry name" value="ACP-like"/>
    <property type="match status" value="1"/>
</dbReference>
<dbReference type="EMBL" id="KZ824272">
    <property type="protein sequence ID" value="RAL15192.1"/>
    <property type="molecule type" value="Genomic_DNA"/>
</dbReference>
<evidence type="ECO:0000256" key="2">
    <source>
        <dbReference type="ARBA" id="ARBA00022553"/>
    </source>
</evidence>
<dbReference type="PANTHER" id="PTHR45527">
    <property type="entry name" value="NONRIBOSOMAL PEPTIDE SYNTHETASE"/>
    <property type="match status" value="1"/>
</dbReference>
<dbReference type="InterPro" id="IPR001242">
    <property type="entry name" value="Condensation_dom"/>
</dbReference>
<evidence type="ECO:0000256" key="6">
    <source>
        <dbReference type="SAM" id="MobiDB-lite"/>
    </source>
</evidence>
<keyword evidence="1" id="KW-0596">Phosphopantetheine</keyword>
<keyword evidence="9" id="KW-1185">Reference proteome</keyword>
<dbReference type="InterPro" id="IPR036291">
    <property type="entry name" value="NAD(P)-bd_dom_sf"/>
</dbReference>
<feature type="domain" description="Carrier" evidence="7">
    <location>
        <begin position="806"/>
        <end position="882"/>
    </location>
</feature>
<feature type="region of interest" description="Disordered" evidence="6">
    <location>
        <begin position="1"/>
        <end position="50"/>
    </location>
</feature>
<dbReference type="CDD" id="cd19545">
    <property type="entry name" value="FUM14_C_NRPS-like"/>
    <property type="match status" value="1"/>
</dbReference>
<evidence type="ECO:0000256" key="3">
    <source>
        <dbReference type="ARBA" id="ARBA00022598"/>
    </source>
</evidence>
<dbReference type="FunFam" id="3.30.300.30:FF:000015">
    <property type="entry name" value="Nonribosomal peptide synthase SidD"/>
    <property type="match status" value="2"/>
</dbReference>
<dbReference type="InterPro" id="IPR042099">
    <property type="entry name" value="ANL_N_sf"/>
</dbReference>
<dbReference type="InterPro" id="IPR045851">
    <property type="entry name" value="AMP-bd_C_sf"/>
</dbReference>
<feature type="compositionally biased region" description="Basic and acidic residues" evidence="6">
    <location>
        <begin position="17"/>
        <end position="31"/>
    </location>
</feature>
<dbReference type="RefSeq" id="XP_025554346.1">
    <property type="nucleotide sequence ID" value="XM_025699443.1"/>
</dbReference>
<gene>
    <name evidence="8" type="ORF">BO97DRAFT_463045</name>
</gene>
<keyword evidence="3" id="KW-0436">Ligase</keyword>
<dbReference type="Gene3D" id="3.40.50.720">
    <property type="entry name" value="NAD(P)-binding Rossmann-like Domain"/>
    <property type="match status" value="1"/>
</dbReference>
<dbReference type="PANTHER" id="PTHR45527:SF3">
    <property type="entry name" value="SIDEROPHORE SYNTHETASE (EUROFUNG)"/>
    <property type="match status" value="1"/>
</dbReference>
<dbReference type="NCBIfam" id="TIGR01733">
    <property type="entry name" value="AA-adenyl-dom"/>
    <property type="match status" value="2"/>
</dbReference>
<dbReference type="Gene3D" id="3.30.559.10">
    <property type="entry name" value="Chloramphenicol acetyltransferase-like domain"/>
    <property type="match status" value="1"/>
</dbReference>
<dbReference type="OrthoDB" id="416786at2759"/>
<evidence type="ECO:0000256" key="4">
    <source>
        <dbReference type="ARBA" id="ARBA00022679"/>
    </source>
</evidence>
<dbReference type="Pfam" id="PF00501">
    <property type="entry name" value="AMP-binding"/>
    <property type="match status" value="2"/>
</dbReference>
<dbReference type="Gene3D" id="3.40.50.12780">
    <property type="entry name" value="N-terminal domain of ligase-like"/>
    <property type="match status" value="2"/>
</dbReference>
<dbReference type="InterPro" id="IPR020806">
    <property type="entry name" value="PKS_PP-bd"/>
</dbReference>
<dbReference type="GO" id="GO:1904091">
    <property type="term" value="F:non-ribosomal peptide synthetase activity"/>
    <property type="evidence" value="ECO:0007669"/>
    <property type="project" value="UniProtKB-ARBA"/>
</dbReference>
<dbReference type="GO" id="GO:0044550">
    <property type="term" value="P:secondary metabolite biosynthetic process"/>
    <property type="evidence" value="ECO:0007669"/>
    <property type="project" value="TreeGrafter"/>
</dbReference>
<dbReference type="GO" id="GO:0005737">
    <property type="term" value="C:cytoplasm"/>
    <property type="evidence" value="ECO:0007669"/>
    <property type="project" value="TreeGrafter"/>
</dbReference>
<dbReference type="GO" id="GO:0031177">
    <property type="term" value="F:phosphopantetheine binding"/>
    <property type="evidence" value="ECO:0007669"/>
    <property type="project" value="InterPro"/>
</dbReference>
<name>A0A395I4Q2_ASPHC</name>
<dbReference type="GO" id="GO:0016740">
    <property type="term" value="F:transferase activity"/>
    <property type="evidence" value="ECO:0007669"/>
    <property type="project" value="UniProtKB-KW"/>
</dbReference>
<dbReference type="SMART" id="SM00823">
    <property type="entry name" value="PKS_PP"/>
    <property type="match status" value="1"/>
</dbReference>
<dbReference type="STRING" id="1450537.A0A395I4Q2"/>
<evidence type="ECO:0000313" key="9">
    <source>
        <dbReference type="Proteomes" id="UP000248961"/>
    </source>
</evidence>
<dbReference type="VEuPathDB" id="FungiDB:BO97DRAFT_463045"/>
<dbReference type="FunFam" id="3.30.559.30:FF:000003">
    <property type="entry name" value="Nonribosomal peptide synthase SidD"/>
    <property type="match status" value="1"/>
</dbReference>
<dbReference type="SUPFAM" id="SSF52777">
    <property type="entry name" value="CoA-dependent acyltransferases"/>
    <property type="match status" value="4"/>
</dbReference>
<evidence type="ECO:0000256" key="5">
    <source>
        <dbReference type="ARBA" id="ARBA00029454"/>
    </source>
</evidence>
<evidence type="ECO:0000256" key="1">
    <source>
        <dbReference type="ARBA" id="ARBA00022450"/>
    </source>
</evidence>
<dbReference type="GO" id="GO:0016874">
    <property type="term" value="F:ligase activity"/>
    <property type="evidence" value="ECO:0007669"/>
    <property type="project" value="UniProtKB-KW"/>
</dbReference>
<dbReference type="SUPFAM" id="SSF56801">
    <property type="entry name" value="Acetyl-CoA synthetase-like"/>
    <property type="match status" value="2"/>
</dbReference>
<dbReference type="Pfam" id="PF07993">
    <property type="entry name" value="NAD_binding_4"/>
    <property type="match status" value="2"/>
</dbReference>
<keyword evidence="2" id="KW-0597">Phosphoprotein</keyword>
<dbReference type="Gene3D" id="3.30.300.30">
    <property type="match status" value="2"/>
</dbReference>
<dbReference type="InterPro" id="IPR023213">
    <property type="entry name" value="CAT-like_dom_sf"/>
</dbReference>
<dbReference type="FunFam" id="3.40.50.12780:FF:000014">
    <property type="entry name" value="Nonribosomal peptide synthetase 1"/>
    <property type="match status" value="2"/>
</dbReference>
<dbReference type="Gene3D" id="3.30.559.30">
    <property type="entry name" value="Nonribosomal peptide synthetase, condensation domain"/>
    <property type="match status" value="3"/>
</dbReference>
<dbReference type="PROSITE" id="PS50075">
    <property type="entry name" value="CARRIER"/>
    <property type="match status" value="2"/>
</dbReference>
<dbReference type="InterPro" id="IPR010071">
    <property type="entry name" value="AA_adenyl_dom"/>
</dbReference>
<accession>A0A395I4Q2</accession>
<evidence type="ECO:0000259" key="7">
    <source>
        <dbReference type="PROSITE" id="PS50075"/>
    </source>
</evidence>
<dbReference type="InterPro" id="IPR020845">
    <property type="entry name" value="AMP-binding_CS"/>
</dbReference>
<dbReference type="GO" id="GO:0043041">
    <property type="term" value="P:amino acid activation for nonribosomal peptide biosynthetic process"/>
    <property type="evidence" value="ECO:0007669"/>
    <property type="project" value="TreeGrafter"/>
</dbReference>
<protein>
    <submittedName>
        <fullName evidence="8">Amino acid adenylation</fullName>
    </submittedName>
</protein>
<dbReference type="InterPro" id="IPR036736">
    <property type="entry name" value="ACP-like_sf"/>
</dbReference>
<sequence>MSKSTNPQSLNPLPSLARDDDGLDQHKEHDPGPCYFPSLGDDHAPGSGEWLQTRAPVPVIQQPELRQLCQTVDATVPAVLLGAWALVLRAYTATDAVSFGFVEEPVTQPSICILNMPEDLAPGELVQQAQGEWVRLRQVRSCALTGCGHSARSAGTTPFNTCLAFVSSLSDGVKRERRMVEGWIYDVPNKHGLLLEIDAQRAEAALSCKTSMLTQDQAAGVLETFCVAVARLMQDRNSSLRGQSLLGDCDRERIYAWNAVAPEQTSQCIHELIQARCVRQPERPAVCAWDGDFTYRQLSRLSADLAAHLVSAGVGPEVFVPICLEKSRWVAVAMLAVMQAGGAMVLLDVSHPPARLQQICREVSAQVVLTSPESAAVARALAPQVVVLGDVQQPAEQPDSKKPGLSESVTPDSALYAVFTSGSTGTPKGVIIEHATFYASVRPYTQALLLNEDSRVFQFASYAFDVTIFDTLITLIAGGCVCIPSDTDRWSDMARTIERFQVNHVSITPTVARLLYPHEVPTLKTLALGGESLSAADLARWTDHVHVINLYGASECPIISLRRRPRGDPGAGEVAYSTGSASWIVDPQDHETLMPIGAVGELLVEGPIVGRGYLNNPDATTQSFIPMPSWMRQFRGYKEHQGRRIYKVGDLVAYKADGSLRFVGRKDTQVKLRGQRIELNEVQHHLRQCFPEAADVVAEVVTPAREQRPPMLVAFIAQAQSDSTTQPPAALLAEPTGEFLGQSERARSHMQLALPPYMVPAVFLPLRALPLTGTSKTDRRRLRELAGALTQREQERFQLGLARRRPPATDMEKAVQRYFSAVLHIPGEEIGADDHFFRRGGSSLSAMELVAAARRDKHRITVKEIFDHPRLWEIASILQSGSDWTDSVPQPFSLLGPIDVQHVIRVSAAQCSVDPDAIEDIYPCTPLQEGLMALSMQGLGPSFVTEVALAVPAGLNLERLELAWGRLAQASPILRTRIVVSDTIHGMLQVVVRERISWTKQVEAAPAPGLTAVLGGPLVHLAICRAEESPDVSHQLVIHMHHAVYDGWTLPLLLQGFKDAYNELSLPARPFTPFIQYITSTQGQDAYWKTMTNGFREAAFPPLPSATYHPVPKAAISTSATIPPPGDRAFTSSTYISLAWSLTQAQLQGSHDIAFGAVRSGRNAPVPGIENLTAPTIATVPSRVVLTREDRIAHALQKLQKDTIDGIPFEQTGLQNIRRLGPDAARACAFQTLLVVQPERPPSADDSFLRELTSSNDDHLAWVTYCLTVICQYDGDALRVEAVFDDQVVPEHQMQAILAQFVRILRRLHEDPAVSIGEMLQFAPEMVSCFGQEEERSAFWNEEFGDGDEMPTFPRLPSTSYVPVLDQQLQHSFADNLEAPGPYATEAARYLASCDTVFGAALNGPVLPFRVRTLQGEAVGEYLDVIRSRLQKIFARQSEDCQVIACAGPGPAAACGFQSLLAMRRGLSTDVPLCGDGRTRALVIEIASNTTSTTVHARFDSNVISVESVKRMLQQFEHVALQLSANRTIAVKDVELASPRDKDDIYRWNSRIDERSETTVHALIEARTVQQPDAQAVCSWDGEMTYAQLDQVSSKLAAYLINLGVGCETYIPLCFEKSLWTIVAMVAVLKAGAAFVPLDASAPENRLRTMIQTVQATTLLCSRAQYDRYPSLAPTTIVLDASWERWLADQPPRLSSTVSPGNAAYVIFTSGSTGTPKGIVIEHGAFCTAALAHRAGLALGRNRVLQFSSYAFDVSLGEILCTLVHGGAVCVPSDQERADDIAAAINRMEVDYAFLTPSFASTVDPSSVPTLRTLCLAGEPMTTTTLETWASHVRLINGYGPAECCVISASNRYVTVVSHPANIGTAVGGACWVVDPENDQILAPVGAVGELLIEGANLARCYINQPELTQRAFIPRPRWMPFSRCNRLYKTGDLVRYQEDGSLVFVARKDTQVKIRGQRVELGEIEHQIMLVAGGGAGVSAVVVACPTTGGPFARRLVAVLESSSLAAQGETSQGTVLAPVPMRQLATVGVDVAAITHKIRNVLPSYMVPDHFITVERLPRSLSAKLDRKRVQSWLMQPPSEVLPRWGGEAKSEVGNALGTDETVAHAISYKIVGLSERDSGVSPVQRGHDFPIAAAGLDSIQLTSLVGFLRQTYAVNLTVRTLLDGTATVRSLAALVAGDTTSDTQKPQSIDLTGEVARLVQTVDRDLALAQPLPVPRAQGRVVFLTGCTSLLGTEILHQLCESDEVRRVIVHVRARTDEEASTRCREAARRARWWSEERHGPKLEAWAGDLGQPRLGLRNEQWACVSGSSPPSPQSPDSTAVNPPLLVDAIIHAGAAVNWNAGYELLRAVNVDATVDLIRAALTSPARPQLVYVSGGHTWHPHETETALADAVIRSGSGYGQSKFVAEMVVRRFAGPRLSVVKPGLIIGTPEEGVPNVDDYLWRLTAAAVGGESYSAEAALDTGMLWITSSARVAEAIVRNALAPVPLDRAITYITDGVAVAEYWDTVNEALGNNTRRLTPVPHEEWVSRVTRAIDVDGRTHPLWPVREVFEEVNGRLGGARFSDLGVDHHKSHVRAAIRKNVEFLVRTGVLGAADQSHGPSTDEAFRRAGQVWSSHRTV</sequence>
<dbReference type="InterPro" id="IPR000873">
    <property type="entry name" value="AMP-dep_synth/lig_dom"/>
</dbReference>
<proteinExistence type="inferred from homology"/>
<dbReference type="InterPro" id="IPR013120">
    <property type="entry name" value="FAR_NAD-bd"/>
</dbReference>
<comment type="similarity">
    <text evidence="5">Belongs to the NRP synthetase family.</text>
</comment>
<dbReference type="CDD" id="cd05918">
    <property type="entry name" value="A_NRPS_SidN3_like"/>
    <property type="match status" value="2"/>
</dbReference>
<dbReference type="FunFam" id="3.40.50.980:FF:000001">
    <property type="entry name" value="Non-ribosomal peptide synthetase"/>
    <property type="match status" value="1"/>
</dbReference>